<evidence type="ECO:0000259" key="1">
    <source>
        <dbReference type="Pfam" id="PF23947"/>
    </source>
</evidence>
<feature type="domain" description="DUF7281" evidence="1">
    <location>
        <begin position="124"/>
        <end position="280"/>
    </location>
</feature>
<organism evidence="2">
    <name type="scientific">Halomonas sp. RT37</name>
    <dbReference type="NCBI Taxonomy" id="2950872"/>
    <lineage>
        <taxon>Bacteria</taxon>
        <taxon>Pseudomonadati</taxon>
        <taxon>Pseudomonadota</taxon>
        <taxon>Gammaproteobacteria</taxon>
        <taxon>Oceanospirillales</taxon>
        <taxon>Halomonadaceae</taxon>
        <taxon>Halomonas</taxon>
    </lineage>
</organism>
<name>A0AAU7KIX4_9GAMM</name>
<gene>
    <name evidence="2" type="ORF">NFG58_01010</name>
</gene>
<protein>
    <recommendedName>
        <fullName evidence="1">DUF7281 domain-containing protein</fullName>
    </recommendedName>
</protein>
<evidence type="ECO:0000313" key="2">
    <source>
        <dbReference type="EMBL" id="XBO71335.1"/>
    </source>
</evidence>
<dbReference type="Pfam" id="PF23947">
    <property type="entry name" value="DUF7281"/>
    <property type="match status" value="1"/>
</dbReference>
<dbReference type="EMBL" id="CP098827">
    <property type="protein sequence ID" value="XBO71335.1"/>
    <property type="molecule type" value="Genomic_DNA"/>
</dbReference>
<dbReference type="InterPro" id="IPR055705">
    <property type="entry name" value="DUF7281"/>
</dbReference>
<accession>A0AAU7KIX4</accession>
<sequence length="292" mass="32494">MKPTDYAVLSRIARELKAARMVERKRSLKAIVAIEAFCDAQDIRLDDYRRGATLRFDRRLLGAIDTTLQELGHRPIDATTRGRSTREQAVHGFDEDKANRAAPRQARVLVSAPASTTPAWLATTPREIRDLDWRDLTLAAFDALVQVENLDSFYELDGTLGALGEVVAPLVVYRGDTLYRQGFDALAAAWGECFHDQRPHLYLGDFDAAGIAIALASGASHLLLPSLATLNHKASGLHQPAEQMPHQVALRRHRERLAAAHPLRDYLALILDQQRGLRQQWFAGPLEAVALR</sequence>
<dbReference type="AlphaFoldDB" id="A0AAU7KIX4"/>
<proteinExistence type="predicted"/>
<reference evidence="2" key="1">
    <citation type="submission" date="2022-06" db="EMBL/GenBank/DDBJ databases">
        <title>A novel DMS-producing enzyme.</title>
        <authorList>
            <person name="Zhang Y."/>
        </authorList>
    </citation>
    <scope>NUCLEOTIDE SEQUENCE</scope>
    <source>
        <strain evidence="2">RT37</strain>
    </source>
</reference>
<dbReference type="RefSeq" id="WP_348827418.1">
    <property type="nucleotide sequence ID" value="NZ_CP098827.1"/>
</dbReference>